<dbReference type="Proteomes" id="UP001432027">
    <property type="component" value="Unassembled WGS sequence"/>
</dbReference>
<dbReference type="PANTHER" id="PTHR10974:SF75">
    <property type="entry name" value="SULFATASE DOMAIN-CONTAINING PROTEIN"/>
    <property type="match status" value="1"/>
</dbReference>
<keyword evidence="1" id="KW-0472">Membrane</keyword>
<dbReference type="InterPro" id="IPR017850">
    <property type="entry name" value="Alkaline_phosphatase_core_sf"/>
</dbReference>
<reference evidence="2" key="1">
    <citation type="submission" date="2023-10" db="EMBL/GenBank/DDBJ databases">
        <title>Genome assembly of Pristionchus species.</title>
        <authorList>
            <person name="Yoshida K."/>
            <person name="Sommer R.J."/>
        </authorList>
    </citation>
    <scope>NUCLEOTIDE SEQUENCE</scope>
    <source>
        <strain evidence="2">RS0144</strain>
    </source>
</reference>
<dbReference type="AlphaFoldDB" id="A0AAV5TBF0"/>
<comment type="caution">
    <text evidence="2">The sequence shown here is derived from an EMBL/GenBank/DDBJ whole genome shotgun (WGS) entry which is preliminary data.</text>
</comment>
<evidence type="ECO:0000313" key="2">
    <source>
        <dbReference type="EMBL" id="GMS92885.1"/>
    </source>
</evidence>
<accession>A0AAV5TBF0</accession>
<keyword evidence="1" id="KW-1133">Transmembrane helix</keyword>
<dbReference type="EMBL" id="BTSX01000004">
    <property type="protein sequence ID" value="GMS92885.1"/>
    <property type="molecule type" value="Genomic_DNA"/>
</dbReference>
<feature type="transmembrane region" description="Helical" evidence="1">
    <location>
        <begin position="7"/>
        <end position="28"/>
    </location>
</feature>
<keyword evidence="1" id="KW-0812">Transmembrane</keyword>
<organism evidence="2 3">
    <name type="scientific">Pristionchus entomophagus</name>
    <dbReference type="NCBI Taxonomy" id="358040"/>
    <lineage>
        <taxon>Eukaryota</taxon>
        <taxon>Metazoa</taxon>
        <taxon>Ecdysozoa</taxon>
        <taxon>Nematoda</taxon>
        <taxon>Chromadorea</taxon>
        <taxon>Rhabditida</taxon>
        <taxon>Rhabditina</taxon>
        <taxon>Diplogasteromorpha</taxon>
        <taxon>Diplogasteroidea</taxon>
        <taxon>Neodiplogasteridae</taxon>
        <taxon>Pristionchus</taxon>
    </lineage>
</organism>
<dbReference type="Gene3D" id="3.40.720.10">
    <property type="entry name" value="Alkaline Phosphatase, subunit A"/>
    <property type="match status" value="1"/>
</dbReference>
<evidence type="ECO:0000256" key="1">
    <source>
        <dbReference type="SAM" id="Phobius"/>
    </source>
</evidence>
<dbReference type="CDD" id="cd16021">
    <property type="entry name" value="ALP_like"/>
    <property type="match status" value="1"/>
</dbReference>
<dbReference type="Pfam" id="PF02995">
    <property type="entry name" value="DUF229"/>
    <property type="match status" value="1"/>
</dbReference>
<gene>
    <name evidence="2" type="ORF">PENTCL1PPCAC_15060</name>
</gene>
<proteinExistence type="predicted"/>
<sequence>MQNPNRFVLLLFCGLYAFSLLGVGHYYVNIIYDGGDSMQKQVLVPGLSSANFDQCKLVSRPVWTEYLKEKLDPDFDPMKTCNRSFSPWTELRPDGRVFINMHGPKEATCRARAVLFKSEYKTKNGEWHEINEEFVFENDIVEVECKVNEVTAYNFLHTQVWRQKSDTEHSDTHRLSRLASKPPSVHIIILDSIGSSHGRRIFNRTHRFLREEFGAVEMLHMTKVGENSRPNAISLTFGKVIGQIQRDMYREPSIPADWTYKEHCKTYLDDKGFILKQFEKSGYITMWAEDYRNACVFNFPGCNGFRNPQTTHYMRPFQVRLDGGGKTMKGNMGKGNCFESHLFLNDYHEKFIKAYPDLPKASLTWAVYLGHDSPYQPFHADIQYEQFFERNKEEFDNSFVFFLADHGMRFGWYAEDPVGQRDINNPMLMISVPRNLRQNADLTANLERNSNQLLTHLDTHATFVDILETFSRNDSPDFSETTRNPTLNGSSLLRPLPLGPRNCKTLPIPPQYCICETVKYRLNVTDQYVAIGKAVPTYLNVRLAENKIDKICAALDLDELMELHRIDGANELYEVTVKLKPGGGIFRTFVMRTGDQYSVIVPDVPRLNKYGTVGHCTSINELRPICFCKSNLPKASTPKAG</sequence>
<dbReference type="GO" id="GO:0005615">
    <property type="term" value="C:extracellular space"/>
    <property type="evidence" value="ECO:0007669"/>
    <property type="project" value="TreeGrafter"/>
</dbReference>
<protein>
    <submittedName>
        <fullName evidence="2">Uncharacterized protein</fullName>
    </submittedName>
</protein>
<dbReference type="InterPro" id="IPR004245">
    <property type="entry name" value="DUF229"/>
</dbReference>
<dbReference type="SUPFAM" id="SSF53649">
    <property type="entry name" value="Alkaline phosphatase-like"/>
    <property type="match status" value="1"/>
</dbReference>
<name>A0AAV5TBF0_9BILA</name>
<dbReference type="PANTHER" id="PTHR10974">
    <property type="entry name" value="FI08016P-RELATED"/>
    <property type="match status" value="1"/>
</dbReference>
<evidence type="ECO:0000313" key="3">
    <source>
        <dbReference type="Proteomes" id="UP001432027"/>
    </source>
</evidence>
<keyword evidence="3" id="KW-1185">Reference proteome</keyword>